<accession>A0A2R8BAZ2</accession>
<name>A0A2R8BAZ2_9RHOB</name>
<reference evidence="2 3" key="1">
    <citation type="submission" date="2018-03" db="EMBL/GenBank/DDBJ databases">
        <authorList>
            <person name="Keele B.F."/>
        </authorList>
    </citation>
    <scope>NUCLEOTIDE SEQUENCE [LARGE SCALE GENOMIC DNA]</scope>
    <source>
        <strain evidence="2 3">CECT 8599</strain>
    </source>
</reference>
<gene>
    <name evidence="2" type="ORF">ASD8599_00946</name>
</gene>
<dbReference type="AlphaFoldDB" id="A0A2R8BAZ2"/>
<keyword evidence="3" id="KW-1185">Reference proteome</keyword>
<proteinExistence type="predicted"/>
<evidence type="ECO:0000313" key="3">
    <source>
        <dbReference type="Proteomes" id="UP000244880"/>
    </source>
</evidence>
<feature type="signal peptide" evidence="1">
    <location>
        <begin position="1"/>
        <end position="17"/>
    </location>
</feature>
<dbReference type="Proteomes" id="UP000244880">
    <property type="component" value="Unassembled WGS sequence"/>
</dbReference>
<evidence type="ECO:0008006" key="4">
    <source>
        <dbReference type="Google" id="ProtNLM"/>
    </source>
</evidence>
<dbReference type="EMBL" id="OMOR01000001">
    <property type="protein sequence ID" value="SPH20207.1"/>
    <property type="molecule type" value="Genomic_DNA"/>
</dbReference>
<protein>
    <recommendedName>
        <fullName evidence="4">Argininosuccinate lyase</fullName>
    </recommendedName>
</protein>
<keyword evidence="1" id="KW-0732">Signal</keyword>
<organism evidence="2 3">
    <name type="scientific">Ascidiaceihabitans donghaensis</name>
    <dbReference type="NCBI Taxonomy" id="1510460"/>
    <lineage>
        <taxon>Bacteria</taxon>
        <taxon>Pseudomonadati</taxon>
        <taxon>Pseudomonadota</taxon>
        <taxon>Alphaproteobacteria</taxon>
        <taxon>Rhodobacterales</taxon>
        <taxon>Paracoccaceae</taxon>
        <taxon>Ascidiaceihabitans</taxon>
    </lineage>
</organism>
<dbReference type="PROSITE" id="PS51257">
    <property type="entry name" value="PROKAR_LIPOPROTEIN"/>
    <property type="match status" value="1"/>
</dbReference>
<dbReference type="RefSeq" id="WP_181364407.1">
    <property type="nucleotide sequence ID" value="NZ_OMOR01000001.1"/>
</dbReference>
<feature type="chain" id="PRO_5015332584" description="Argininosuccinate lyase" evidence="1">
    <location>
        <begin position="18"/>
        <end position="58"/>
    </location>
</feature>
<evidence type="ECO:0000313" key="2">
    <source>
        <dbReference type="EMBL" id="SPH20207.1"/>
    </source>
</evidence>
<evidence type="ECO:0000256" key="1">
    <source>
        <dbReference type="SAM" id="SignalP"/>
    </source>
</evidence>
<sequence length="58" mass="5716">MKLTFGLIFAVVLAACGADGEPVQPNLSAGVSVGSGGVNGNVGVSVRKGPVSIGWNIF</sequence>